<evidence type="ECO:0000313" key="4">
    <source>
        <dbReference type="Proteomes" id="UP000184383"/>
    </source>
</evidence>
<protein>
    <recommendedName>
        <fullName evidence="5">Protein rds1</fullName>
    </recommendedName>
</protein>
<dbReference type="Proteomes" id="UP000184383">
    <property type="component" value="Unassembled WGS sequence"/>
</dbReference>
<dbReference type="PANTHER" id="PTHR38705:SF1">
    <property type="entry name" value="PROTEIN RDS1"/>
    <property type="match status" value="1"/>
</dbReference>
<feature type="region of interest" description="Disordered" evidence="1">
    <location>
        <begin position="31"/>
        <end position="51"/>
    </location>
</feature>
<dbReference type="EMBL" id="KV878211">
    <property type="protein sequence ID" value="OJJ37302.1"/>
    <property type="molecule type" value="Genomic_DNA"/>
</dbReference>
<dbReference type="InterPro" id="IPR039254">
    <property type="entry name" value="Rds1"/>
</dbReference>
<accession>A0A1L9RQY1</accession>
<proteinExistence type="predicted"/>
<evidence type="ECO:0000313" key="3">
    <source>
        <dbReference type="EMBL" id="OJJ37302.1"/>
    </source>
</evidence>
<feature type="signal peptide" evidence="2">
    <location>
        <begin position="1"/>
        <end position="20"/>
    </location>
</feature>
<name>A0A1L9RQY1_ASPWE</name>
<dbReference type="OrthoDB" id="2098436at2759"/>
<dbReference type="RefSeq" id="XP_040690978.1">
    <property type="nucleotide sequence ID" value="XM_040837455.1"/>
</dbReference>
<evidence type="ECO:0008006" key="5">
    <source>
        <dbReference type="Google" id="ProtNLM"/>
    </source>
</evidence>
<dbReference type="PANTHER" id="PTHR38705">
    <property type="entry name" value="PROTEIN RDS1"/>
    <property type="match status" value="1"/>
</dbReference>
<organism evidence="3 4">
    <name type="scientific">Aspergillus wentii DTO 134E9</name>
    <dbReference type="NCBI Taxonomy" id="1073089"/>
    <lineage>
        <taxon>Eukaryota</taxon>
        <taxon>Fungi</taxon>
        <taxon>Dikarya</taxon>
        <taxon>Ascomycota</taxon>
        <taxon>Pezizomycotina</taxon>
        <taxon>Eurotiomycetes</taxon>
        <taxon>Eurotiomycetidae</taxon>
        <taxon>Eurotiales</taxon>
        <taxon>Aspergillaceae</taxon>
        <taxon>Aspergillus</taxon>
        <taxon>Aspergillus subgen. Cremei</taxon>
    </lineage>
</organism>
<feature type="chain" id="PRO_5013064083" description="Protein rds1" evidence="2">
    <location>
        <begin position="21"/>
        <end position="470"/>
    </location>
</feature>
<dbReference type="Pfam" id="PF13668">
    <property type="entry name" value="Ferritin_2"/>
    <property type="match status" value="1"/>
</dbReference>
<evidence type="ECO:0000256" key="1">
    <source>
        <dbReference type="SAM" id="MobiDB-lite"/>
    </source>
</evidence>
<dbReference type="STRING" id="1073089.A0A1L9RQY1"/>
<keyword evidence="2" id="KW-0732">Signal</keyword>
<dbReference type="VEuPathDB" id="FungiDB:ASPWEDRAFT_50537"/>
<sequence length="470" mass="50271">MAWNHFLVSCLLGWLPSTMAIPNENIARAHSASDTTASHHTSNSHISSLTTSAPAAPISEAPTVIGALNANSVGTGIPNLGVDPAATTYPSDGNLHSPQPAPFVPAGGVGTNGTTPVYNVKSDFDFESLALALYTEYIELDVFNHGLSRFSEADFLKAGLNAEDRYLIQFMAEQEIGHAALLRNLLGPKAPRPCNYTFPFRTIQEFVDLCQKVTRVGESGVNGFLAHLDSREAAALLSQTVTTEGRQQMIFRQFEGLFPMPVWFEPAIPHAWAWSLLAPLIKSCPSNQTRLAWQNFPALWILEQPNPTRVNASAGHNETLGAGLSVLSNANITKSASCLNNTTVGVHCNPAITHNRTTPLSYAENNITLLWEAPGKLVGPNGSYITSTSAGSPKYVAWVTQLNVTYSTLDVYHPGIGTTVQPNMSVFPGGPGINNTMFIAVTDSDPVLSPFNISAINPHVVAGPALFQAG</sequence>
<reference evidence="4" key="1">
    <citation type="journal article" date="2017" name="Genome Biol.">
        <title>Comparative genomics reveals high biological diversity and specific adaptations in the industrially and medically important fungal genus Aspergillus.</title>
        <authorList>
            <person name="de Vries R.P."/>
            <person name="Riley R."/>
            <person name="Wiebenga A."/>
            <person name="Aguilar-Osorio G."/>
            <person name="Amillis S."/>
            <person name="Uchima C.A."/>
            <person name="Anderluh G."/>
            <person name="Asadollahi M."/>
            <person name="Askin M."/>
            <person name="Barry K."/>
            <person name="Battaglia E."/>
            <person name="Bayram O."/>
            <person name="Benocci T."/>
            <person name="Braus-Stromeyer S.A."/>
            <person name="Caldana C."/>
            <person name="Canovas D."/>
            <person name="Cerqueira G.C."/>
            <person name="Chen F."/>
            <person name="Chen W."/>
            <person name="Choi C."/>
            <person name="Clum A."/>
            <person name="Dos Santos R.A."/>
            <person name="Damasio A.R."/>
            <person name="Diallinas G."/>
            <person name="Emri T."/>
            <person name="Fekete E."/>
            <person name="Flipphi M."/>
            <person name="Freyberg S."/>
            <person name="Gallo A."/>
            <person name="Gournas C."/>
            <person name="Habgood R."/>
            <person name="Hainaut M."/>
            <person name="Harispe M.L."/>
            <person name="Henrissat B."/>
            <person name="Hilden K.S."/>
            <person name="Hope R."/>
            <person name="Hossain A."/>
            <person name="Karabika E."/>
            <person name="Karaffa L."/>
            <person name="Karanyi Z."/>
            <person name="Krasevec N."/>
            <person name="Kuo A."/>
            <person name="Kusch H."/>
            <person name="LaButti K."/>
            <person name="Lagendijk E.L."/>
            <person name="Lapidus A."/>
            <person name="Levasseur A."/>
            <person name="Lindquist E."/>
            <person name="Lipzen A."/>
            <person name="Logrieco A.F."/>
            <person name="MacCabe A."/>
            <person name="Maekelae M.R."/>
            <person name="Malavazi I."/>
            <person name="Melin P."/>
            <person name="Meyer V."/>
            <person name="Mielnichuk N."/>
            <person name="Miskei M."/>
            <person name="Molnar A.P."/>
            <person name="Mule G."/>
            <person name="Ngan C.Y."/>
            <person name="Orejas M."/>
            <person name="Orosz E."/>
            <person name="Ouedraogo J.P."/>
            <person name="Overkamp K.M."/>
            <person name="Park H.-S."/>
            <person name="Perrone G."/>
            <person name="Piumi F."/>
            <person name="Punt P.J."/>
            <person name="Ram A.F."/>
            <person name="Ramon A."/>
            <person name="Rauscher S."/>
            <person name="Record E."/>
            <person name="Riano-Pachon D.M."/>
            <person name="Robert V."/>
            <person name="Roehrig J."/>
            <person name="Ruller R."/>
            <person name="Salamov A."/>
            <person name="Salih N.S."/>
            <person name="Samson R.A."/>
            <person name="Sandor E."/>
            <person name="Sanguinetti M."/>
            <person name="Schuetze T."/>
            <person name="Sepcic K."/>
            <person name="Shelest E."/>
            <person name="Sherlock G."/>
            <person name="Sophianopoulou V."/>
            <person name="Squina F.M."/>
            <person name="Sun H."/>
            <person name="Susca A."/>
            <person name="Todd R.B."/>
            <person name="Tsang A."/>
            <person name="Unkles S.E."/>
            <person name="van de Wiele N."/>
            <person name="van Rossen-Uffink D."/>
            <person name="Oliveira J.V."/>
            <person name="Vesth T.C."/>
            <person name="Visser J."/>
            <person name="Yu J.-H."/>
            <person name="Zhou M."/>
            <person name="Andersen M.R."/>
            <person name="Archer D.B."/>
            <person name="Baker S.E."/>
            <person name="Benoit I."/>
            <person name="Brakhage A.A."/>
            <person name="Braus G.H."/>
            <person name="Fischer R."/>
            <person name="Frisvad J.C."/>
            <person name="Goldman G.H."/>
            <person name="Houbraken J."/>
            <person name="Oakley B."/>
            <person name="Pocsi I."/>
            <person name="Scazzocchio C."/>
            <person name="Seiboth B."/>
            <person name="vanKuyk P.A."/>
            <person name="Wortman J."/>
            <person name="Dyer P.S."/>
            <person name="Grigoriev I.V."/>
        </authorList>
    </citation>
    <scope>NUCLEOTIDE SEQUENCE [LARGE SCALE GENOMIC DNA]</scope>
    <source>
        <strain evidence="4">DTO 134E9</strain>
    </source>
</reference>
<gene>
    <name evidence="3" type="ORF">ASPWEDRAFT_50537</name>
</gene>
<keyword evidence="4" id="KW-1185">Reference proteome</keyword>
<dbReference type="AlphaFoldDB" id="A0A1L9RQY1"/>
<dbReference type="GeneID" id="63753303"/>
<evidence type="ECO:0000256" key="2">
    <source>
        <dbReference type="SAM" id="SignalP"/>
    </source>
</evidence>